<reference evidence="4 5" key="1">
    <citation type="submission" date="2023-05" db="EMBL/GenBank/DDBJ databases">
        <authorList>
            <person name="Yin Y."/>
            <person name="Lu Z."/>
        </authorList>
    </citation>
    <scope>NUCLEOTIDE SEQUENCE [LARGE SCALE GENOMIC DNA]</scope>
    <source>
        <strain evidence="4 5">ZM22</strain>
    </source>
</reference>
<dbReference type="CDD" id="cd00130">
    <property type="entry name" value="PAS"/>
    <property type="match status" value="2"/>
</dbReference>
<dbReference type="SUPFAM" id="SSF55785">
    <property type="entry name" value="PYP-like sensor domain (PAS domain)"/>
    <property type="match status" value="2"/>
</dbReference>
<evidence type="ECO:0000259" key="2">
    <source>
        <dbReference type="PROSITE" id="PS50113"/>
    </source>
</evidence>
<dbReference type="EMBL" id="CP125947">
    <property type="protein sequence ID" value="WHS67258.1"/>
    <property type="molecule type" value="Genomic_DNA"/>
</dbReference>
<name>A0ABY8SW45_9BURK</name>
<keyword evidence="4" id="KW-0808">Transferase</keyword>
<dbReference type="Pfam" id="PF00990">
    <property type="entry name" value="GGDEF"/>
    <property type="match status" value="1"/>
</dbReference>
<dbReference type="Gene3D" id="3.30.70.270">
    <property type="match status" value="1"/>
</dbReference>
<dbReference type="InterPro" id="IPR043128">
    <property type="entry name" value="Rev_trsase/Diguanyl_cyclase"/>
</dbReference>
<evidence type="ECO:0000313" key="4">
    <source>
        <dbReference type="EMBL" id="WHS67258.1"/>
    </source>
</evidence>
<dbReference type="InterPro" id="IPR000160">
    <property type="entry name" value="GGDEF_dom"/>
</dbReference>
<feature type="domain" description="GGDEF" evidence="3">
    <location>
        <begin position="291"/>
        <end position="423"/>
    </location>
</feature>
<organism evidence="4 5">
    <name type="scientific">Comamonas resistens</name>
    <dbReference type="NCBI Taxonomy" id="3046670"/>
    <lineage>
        <taxon>Bacteria</taxon>
        <taxon>Pseudomonadati</taxon>
        <taxon>Pseudomonadota</taxon>
        <taxon>Betaproteobacteria</taxon>
        <taxon>Burkholderiales</taxon>
        <taxon>Comamonadaceae</taxon>
        <taxon>Comamonas</taxon>
    </lineage>
</organism>
<dbReference type="PROSITE" id="PS50112">
    <property type="entry name" value="PAS"/>
    <property type="match status" value="2"/>
</dbReference>
<dbReference type="Gene3D" id="3.30.450.20">
    <property type="entry name" value="PAS domain"/>
    <property type="match status" value="2"/>
</dbReference>
<dbReference type="InterPro" id="IPR000700">
    <property type="entry name" value="PAS-assoc_C"/>
</dbReference>
<dbReference type="SUPFAM" id="SSF55073">
    <property type="entry name" value="Nucleotide cyclase"/>
    <property type="match status" value="1"/>
</dbReference>
<feature type="domain" description="PAC" evidence="2">
    <location>
        <begin position="205"/>
        <end position="257"/>
    </location>
</feature>
<dbReference type="InterPro" id="IPR001610">
    <property type="entry name" value="PAC"/>
</dbReference>
<dbReference type="CDD" id="cd01949">
    <property type="entry name" value="GGDEF"/>
    <property type="match status" value="1"/>
</dbReference>
<dbReference type="SMART" id="SM00267">
    <property type="entry name" value="GGDEF"/>
    <property type="match status" value="1"/>
</dbReference>
<sequence>MPDPEPISASSPPATWLERLPASVVVILDGCVHYANQAALKLLGATSSDQLLGRIVSDFVHPLDQHRVLARLQWTEGSEGSNPPTEFRAYTCTGRQVVLAMTSNHVPIDGRGGLLAAFLDMTERVAMEVRLQETDQNFQRIMNTMQDVFYRTDAQGITRYVCPAVKNVLGYSAEEIMGRPAADFYPDQREREALVAAVRGNGFVHDFPGRMKRKDGRIIDISISTNALRDEQGQYAGVEGIWRDITQRKEMERELERLATRDDLTGLANRRHILDALERAFKRREGRHDAMPFCALIMDLDHFKRINDTYGHVAGDAVLRGVARIVEALSRAGDQIGRLGGEEFLLLLEGADLAAAVEAAERIRSAVQAASIEVVPGLQVSQTLSIGISCWMHADGQSTDMLERADRALYRAKAQGRNMVCNG</sequence>
<dbReference type="PANTHER" id="PTHR44757">
    <property type="entry name" value="DIGUANYLATE CYCLASE DGCP"/>
    <property type="match status" value="1"/>
</dbReference>
<protein>
    <submittedName>
        <fullName evidence="4">Diguanylate cyclase</fullName>
        <ecNumber evidence="4">2.7.7.65</ecNumber>
    </submittedName>
</protein>
<dbReference type="GO" id="GO:0052621">
    <property type="term" value="F:diguanylate cyclase activity"/>
    <property type="evidence" value="ECO:0007669"/>
    <property type="project" value="UniProtKB-EC"/>
</dbReference>
<dbReference type="SMART" id="SM00091">
    <property type="entry name" value="PAS"/>
    <property type="match status" value="2"/>
</dbReference>
<gene>
    <name evidence="4" type="ORF">QMY55_09140</name>
</gene>
<dbReference type="PROSITE" id="PS50113">
    <property type="entry name" value="PAC"/>
    <property type="match status" value="1"/>
</dbReference>
<accession>A0ABY8SW45</accession>
<evidence type="ECO:0000313" key="5">
    <source>
        <dbReference type="Proteomes" id="UP001240697"/>
    </source>
</evidence>
<dbReference type="InterPro" id="IPR052155">
    <property type="entry name" value="Biofilm_reg_signaling"/>
</dbReference>
<evidence type="ECO:0000259" key="1">
    <source>
        <dbReference type="PROSITE" id="PS50112"/>
    </source>
</evidence>
<evidence type="ECO:0000259" key="3">
    <source>
        <dbReference type="PROSITE" id="PS50887"/>
    </source>
</evidence>
<dbReference type="SMART" id="SM00086">
    <property type="entry name" value="PAC"/>
    <property type="match status" value="2"/>
</dbReference>
<keyword evidence="5" id="KW-1185">Reference proteome</keyword>
<feature type="domain" description="PAS" evidence="1">
    <location>
        <begin position="29"/>
        <end position="73"/>
    </location>
</feature>
<dbReference type="RefSeq" id="WP_283488304.1">
    <property type="nucleotide sequence ID" value="NZ_CP125947.1"/>
</dbReference>
<proteinExistence type="predicted"/>
<dbReference type="EC" id="2.7.7.65" evidence="4"/>
<dbReference type="PROSITE" id="PS50887">
    <property type="entry name" value="GGDEF"/>
    <property type="match status" value="1"/>
</dbReference>
<keyword evidence="4" id="KW-0548">Nucleotidyltransferase</keyword>
<dbReference type="InterPro" id="IPR029787">
    <property type="entry name" value="Nucleotide_cyclase"/>
</dbReference>
<dbReference type="InterPro" id="IPR000014">
    <property type="entry name" value="PAS"/>
</dbReference>
<dbReference type="InterPro" id="IPR035965">
    <property type="entry name" value="PAS-like_dom_sf"/>
</dbReference>
<dbReference type="NCBIfam" id="TIGR00229">
    <property type="entry name" value="sensory_box"/>
    <property type="match status" value="2"/>
</dbReference>
<dbReference type="Proteomes" id="UP001240697">
    <property type="component" value="Chromosome"/>
</dbReference>
<feature type="domain" description="PAS" evidence="1">
    <location>
        <begin position="134"/>
        <end position="190"/>
    </location>
</feature>
<dbReference type="NCBIfam" id="TIGR00254">
    <property type="entry name" value="GGDEF"/>
    <property type="match status" value="1"/>
</dbReference>
<dbReference type="Pfam" id="PF13426">
    <property type="entry name" value="PAS_9"/>
    <property type="match status" value="2"/>
</dbReference>
<dbReference type="PANTHER" id="PTHR44757:SF2">
    <property type="entry name" value="BIOFILM ARCHITECTURE MAINTENANCE PROTEIN MBAA"/>
    <property type="match status" value="1"/>
</dbReference>